<feature type="domain" description="Orn/Lys/Arg decarboxylases family 1 pyridoxal-P attachment site" evidence="3">
    <location>
        <begin position="7"/>
        <end position="306"/>
    </location>
</feature>
<dbReference type="PANTHER" id="PTHR43277:SF3">
    <property type="entry name" value="DECARBOXYLASE, PUTATIVE-RELATED"/>
    <property type="match status" value="1"/>
</dbReference>
<gene>
    <name evidence="4" type="ORF">SAMN05216352_11659</name>
</gene>
<dbReference type="SUPFAM" id="SSF55904">
    <property type="entry name" value="Ornithine decarboxylase C-terminal domain"/>
    <property type="match status" value="1"/>
</dbReference>
<reference evidence="4 5" key="1">
    <citation type="submission" date="2016-10" db="EMBL/GenBank/DDBJ databases">
        <authorList>
            <person name="de Groot N.N."/>
        </authorList>
    </citation>
    <scope>NUCLEOTIDE SEQUENCE [LARGE SCALE GENOMIC DNA]</scope>
    <source>
        <strain evidence="5">P4B,CCM 7963,CECT 7998,DSM 25260,IBRC-M 10614,KCTC 13821</strain>
    </source>
</reference>
<dbReference type="InterPro" id="IPR036633">
    <property type="entry name" value="Prn/Lys/Arg_de-COase_C_sf"/>
</dbReference>
<dbReference type="Pfam" id="PF01276">
    <property type="entry name" value="OKR_DC_1"/>
    <property type="match status" value="1"/>
</dbReference>
<dbReference type="InterPro" id="IPR052357">
    <property type="entry name" value="Orn_Lys_Arg_decarboxylase-I"/>
</dbReference>
<dbReference type="InterPro" id="IPR015421">
    <property type="entry name" value="PyrdxlP-dep_Trfase_major"/>
</dbReference>
<evidence type="ECO:0000313" key="5">
    <source>
        <dbReference type="Proteomes" id="UP000199017"/>
    </source>
</evidence>
<protein>
    <submittedName>
        <fullName evidence="4">Lysine decarboxylase</fullName>
    </submittedName>
</protein>
<dbReference type="GO" id="GO:0003824">
    <property type="term" value="F:catalytic activity"/>
    <property type="evidence" value="ECO:0007669"/>
    <property type="project" value="InterPro"/>
</dbReference>
<dbReference type="OrthoDB" id="9815233at2"/>
<dbReference type="InterPro" id="IPR015424">
    <property type="entry name" value="PyrdxlP-dep_Trfase"/>
</dbReference>
<dbReference type="Gene3D" id="3.90.105.10">
    <property type="entry name" value="Molybdopterin biosynthesis moea protein, domain 2"/>
    <property type="match status" value="1"/>
</dbReference>
<evidence type="ECO:0000259" key="3">
    <source>
        <dbReference type="Pfam" id="PF01276"/>
    </source>
</evidence>
<organism evidence="4 5">
    <name type="scientific">Alteribacillus bidgolensis</name>
    <dbReference type="NCBI Taxonomy" id="930129"/>
    <lineage>
        <taxon>Bacteria</taxon>
        <taxon>Bacillati</taxon>
        <taxon>Bacillota</taxon>
        <taxon>Bacilli</taxon>
        <taxon>Bacillales</taxon>
        <taxon>Bacillaceae</taxon>
        <taxon>Alteribacillus</taxon>
    </lineage>
</organism>
<comment type="cofactor">
    <cofactor evidence="1">
        <name>pyridoxal 5'-phosphate</name>
        <dbReference type="ChEBI" id="CHEBI:597326"/>
    </cofactor>
</comment>
<proteinExistence type="predicted"/>
<dbReference type="RefSeq" id="WP_091587549.1">
    <property type="nucleotide sequence ID" value="NZ_FNDU01000016.1"/>
</dbReference>
<dbReference type="PANTHER" id="PTHR43277">
    <property type="entry name" value="ARGININE DECARBOXYLASE"/>
    <property type="match status" value="1"/>
</dbReference>
<dbReference type="Gene3D" id="3.40.640.10">
    <property type="entry name" value="Type I PLP-dependent aspartate aminotransferase-like (Major domain)"/>
    <property type="match status" value="1"/>
</dbReference>
<dbReference type="SUPFAM" id="SSF53383">
    <property type="entry name" value="PLP-dependent transferases"/>
    <property type="match status" value="1"/>
</dbReference>
<sequence>MDQQSMPLVEALLKHVDKQPVSFHVPGHKNGSVMSSGIKNIFASVLPFDLTELTNLDDLHDAEGVIASAQKLAAELYGASETLFLVGGSTSGNLAMILGAFNQGDIVLVQRDSHKSVINGIRLAGLKPVFLFPEYDGESQLSAGISLSTVEKAFAIYPEAKGLILTSPTYYGWAPRLEPIVRLAHTRGAAVVVDEAHGAHFMAGSMFPDSALEQGADAVVHSAHKTLPALTMGAFLHLGKNSSLSADVLKQTASMVQSSSPSYPVMASLDGARKYLFDMKQKSGEALTNHFITVRDKIQKASGLSLVTPRGISHDLLKCIVKAPEGYSGWDLQVYLENENIFVELADHKHVLLVLPLAEKPLPTAVYEKLHSSVERMKAEGKADKSKIPFNMPSFHSKIIHTEEGKSLFHVKQWKESIEKANGKKAGTDIIPYPPGVPLFLKGEIIKGERYIYLLDWLKNGGRVQGAEYYHHDWYISIQEKDEE</sequence>
<keyword evidence="5" id="KW-1185">Reference proteome</keyword>
<dbReference type="AlphaFoldDB" id="A0A1G8PWN5"/>
<evidence type="ECO:0000313" key="4">
    <source>
        <dbReference type="EMBL" id="SDI96914.1"/>
    </source>
</evidence>
<dbReference type="Proteomes" id="UP000199017">
    <property type="component" value="Unassembled WGS sequence"/>
</dbReference>
<name>A0A1G8PWN5_9BACI</name>
<dbReference type="InterPro" id="IPR000310">
    <property type="entry name" value="Orn/Lys/Arg_deCO2ase_major_dom"/>
</dbReference>
<evidence type="ECO:0000256" key="1">
    <source>
        <dbReference type="ARBA" id="ARBA00001933"/>
    </source>
</evidence>
<dbReference type="EMBL" id="FNDU01000016">
    <property type="protein sequence ID" value="SDI96914.1"/>
    <property type="molecule type" value="Genomic_DNA"/>
</dbReference>
<dbReference type="STRING" id="930129.SAMN05216352_11659"/>
<keyword evidence="2" id="KW-0663">Pyridoxal phosphate</keyword>
<accession>A0A1G8PWN5</accession>
<evidence type="ECO:0000256" key="2">
    <source>
        <dbReference type="ARBA" id="ARBA00022898"/>
    </source>
</evidence>